<name>A0A3N6WMX3_9ACTN</name>
<reference evidence="2 3" key="1">
    <citation type="submission" date="2018-11" db="EMBL/GenBank/DDBJ databases">
        <authorList>
            <person name="Li F."/>
        </authorList>
    </citation>
    <scope>NUCLEOTIDE SEQUENCE [LARGE SCALE GENOMIC DNA]</scope>
    <source>
        <strain evidence="2 3">YS17T</strain>
    </source>
</reference>
<gene>
    <name evidence="2" type="primary">casB</name>
    <name evidence="2" type="ORF">EHW97_06005</name>
</gene>
<evidence type="ECO:0000313" key="3">
    <source>
        <dbReference type="Proteomes" id="UP000275225"/>
    </source>
</evidence>
<dbReference type="AlphaFoldDB" id="A0A3N6WMX3"/>
<dbReference type="Pfam" id="PF09485">
    <property type="entry name" value="CRISPR_Cse2"/>
    <property type="match status" value="1"/>
</dbReference>
<dbReference type="InterPro" id="IPR013382">
    <property type="entry name" value="CRISPR-assoc_prot_Cse2"/>
</dbReference>
<feature type="region of interest" description="Disordered" evidence="1">
    <location>
        <begin position="1"/>
        <end position="20"/>
    </location>
</feature>
<dbReference type="Proteomes" id="UP000275225">
    <property type="component" value="Unassembled WGS sequence"/>
</dbReference>
<protein>
    <submittedName>
        <fullName evidence="2">Type I-E CRISPR-associated protein Cse2/CasB</fullName>
    </submittedName>
</protein>
<sequence>MTASSTPPAGPRARSRLGRAVEQSVTRLQDAYLNNRSAAVADLARLRRGVGAAPGDDFEATGIVLRAVGDVIDERRFEGPSAKEWAAYLAFTLFAVHQQSKRTTRMHVQGHSLGRATRRLIDRQGGLSTDRVHPVRRRFDALGTSTSMAETAHHARGLISQLRGEDIPLDYGLLAEQLVRLQFPDTAGRVRLAWGRDFYRVAADDLSPSPPPTAEGETA</sequence>
<comment type="caution">
    <text evidence="2">The sequence shown here is derived from an EMBL/GenBank/DDBJ whole genome shotgun (WGS) entry which is preliminary data.</text>
</comment>
<dbReference type="RefSeq" id="WP_124236254.1">
    <property type="nucleotide sequence ID" value="NZ_JBHUFI010000003.1"/>
</dbReference>
<organism evidence="2 3">
    <name type="scientific">Aeromicrobium camelliae</name>
    <dbReference type="NCBI Taxonomy" id="1538144"/>
    <lineage>
        <taxon>Bacteria</taxon>
        <taxon>Bacillati</taxon>
        <taxon>Actinomycetota</taxon>
        <taxon>Actinomycetes</taxon>
        <taxon>Propionibacteriales</taxon>
        <taxon>Nocardioidaceae</taxon>
        <taxon>Aeromicrobium</taxon>
    </lineage>
</organism>
<proteinExistence type="predicted"/>
<accession>A0A3N6WMX3</accession>
<dbReference type="NCBIfam" id="TIGR02548">
    <property type="entry name" value="casB_cse2"/>
    <property type="match status" value="1"/>
</dbReference>
<dbReference type="InterPro" id="IPR038287">
    <property type="entry name" value="Cse2_sf"/>
</dbReference>
<dbReference type="EMBL" id="RQJX01000005">
    <property type="protein sequence ID" value="RQN08799.1"/>
    <property type="molecule type" value="Genomic_DNA"/>
</dbReference>
<keyword evidence="3" id="KW-1185">Reference proteome</keyword>
<dbReference type="OrthoDB" id="4808431at2"/>
<evidence type="ECO:0000256" key="1">
    <source>
        <dbReference type="SAM" id="MobiDB-lite"/>
    </source>
</evidence>
<dbReference type="Gene3D" id="1.10.520.40">
    <property type="entry name" value="CRISPR-associated protein Cse2"/>
    <property type="match status" value="1"/>
</dbReference>
<evidence type="ECO:0000313" key="2">
    <source>
        <dbReference type="EMBL" id="RQN08799.1"/>
    </source>
</evidence>
<dbReference type="CDD" id="cd09731">
    <property type="entry name" value="Cse2_I-E"/>
    <property type="match status" value="1"/>
</dbReference>